<protein>
    <submittedName>
        <fullName evidence="1">Uncharacterized protein</fullName>
    </submittedName>
</protein>
<evidence type="ECO:0000313" key="1">
    <source>
        <dbReference type="EMBL" id="UGS41073.1"/>
    </source>
</evidence>
<name>A0ABY3S4N1_9ENTR</name>
<organism evidence="1 2">
    <name type="scientific">Pseudocitrobacter corydidari</name>
    <dbReference type="NCBI Taxonomy" id="2891570"/>
    <lineage>
        <taxon>Bacteria</taxon>
        <taxon>Pseudomonadati</taxon>
        <taxon>Pseudomonadota</taxon>
        <taxon>Gammaproteobacteria</taxon>
        <taxon>Enterobacterales</taxon>
        <taxon>Enterobacteriaceae</taxon>
        <taxon>Pseudocitrobacter</taxon>
    </lineage>
</organism>
<sequence>MSYHQLKKTRKNILASADVSGSYDFWTTIICLDSISSPTIKKIESLCDKYHSEFNDSKNIPIDDFKSVIDVKSLARHEFTHYIDCTSTLWGFKYLKLLSSAYACNTDIYQNTDEENFHIAKSLEHFLRFIRLPKYFTELGSADGGNCLWRYTETIGHRFTPTGMVSDHPILFMRFMDENLQLIVRSPISILSILECSAMAQEVLFKMHSLKSRSTFAEYKVELAQYEIELKKYFYDKSLTEYSACAHLIASKLKINSIFEVFELCSLLCRFVLNTSDEIYDLILKRCNFAEILNIPVGHEFEKRFRKGFEYREPGFLLYLLCKTFQNDYDFSISATSIYKGYLKLGVTKLEFMNSVSDEKIKLMEYLTLSSEPYILKIAVRGLENSELIKDESFILPFDSMELPPVYLGDATIYDFFQTNITKNPDYDLEELYLRLHKGQSWVERFIEAC</sequence>
<dbReference type="EMBL" id="CP087880">
    <property type="protein sequence ID" value="UGS41073.1"/>
    <property type="molecule type" value="Genomic_DNA"/>
</dbReference>
<gene>
    <name evidence="1" type="ORF">G163CM_17740</name>
</gene>
<accession>A0ABY3S4N1</accession>
<evidence type="ECO:0000313" key="2">
    <source>
        <dbReference type="Proteomes" id="UP001199659"/>
    </source>
</evidence>
<proteinExistence type="predicted"/>
<reference evidence="1 2" key="1">
    <citation type="journal article" date="2022" name="Int. J. Syst. Evol. Microbiol.">
        <title>Pseudocitrobacter corydidari sp. nov., isolated from the Asian emerald cockroach Corydidarum magnifica.</title>
        <authorList>
            <person name="Guzman J."/>
            <person name="Poehlein A."/>
            <person name="Glaeser S.P."/>
            <person name="Schwengers O."/>
            <person name="Blom J."/>
            <person name="Hollensteiner J."/>
            <person name="Kampfer P."/>
            <person name="Vilcinskas A."/>
        </authorList>
    </citation>
    <scope>NUCLEOTIDE SEQUENCE [LARGE SCALE GENOMIC DNA]</scope>
    <source>
        <strain evidence="1">G163CM</strain>
    </source>
</reference>
<dbReference type="RefSeq" id="WP_231827756.1">
    <property type="nucleotide sequence ID" value="NZ_CP087880.1"/>
</dbReference>
<keyword evidence="2" id="KW-1185">Reference proteome</keyword>
<dbReference type="Proteomes" id="UP001199659">
    <property type="component" value="Chromosome"/>
</dbReference>